<feature type="region of interest" description="Disordered" evidence="5">
    <location>
        <begin position="117"/>
        <end position="138"/>
    </location>
</feature>
<feature type="transmembrane region" description="Helical" evidence="6">
    <location>
        <begin position="683"/>
        <end position="706"/>
    </location>
</feature>
<dbReference type="OrthoDB" id="6154571at2759"/>
<evidence type="ECO:0000256" key="4">
    <source>
        <dbReference type="ARBA" id="ARBA00023136"/>
    </source>
</evidence>
<dbReference type="InterPro" id="IPR050927">
    <property type="entry name" value="TRPM"/>
</dbReference>
<keyword evidence="4 6" id="KW-0472">Membrane</keyword>
<evidence type="ECO:0000256" key="6">
    <source>
        <dbReference type="SAM" id="Phobius"/>
    </source>
</evidence>
<proteinExistence type="predicted"/>
<dbReference type="Proteomes" id="UP001165740">
    <property type="component" value="Chromosome 11"/>
</dbReference>
<feature type="transmembrane region" description="Helical" evidence="6">
    <location>
        <begin position="937"/>
        <end position="959"/>
    </location>
</feature>
<dbReference type="PANTHER" id="PTHR13800:SF1">
    <property type="entry name" value="TRANSIENT RECEPTOR POTENTIAL CATION CHANNEL TRPM"/>
    <property type="match status" value="1"/>
</dbReference>
<feature type="region of interest" description="Disordered" evidence="5">
    <location>
        <begin position="46"/>
        <end position="79"/>
    </location>
</feature>
<feature type="transmembrane region" description="Helical" evidence="6">
    <location>
        <begin position="993"/>
        <end position="1009"/>
    </location>
</feature>
<evidence type="ECO:0000256" key="3">
    <source>
        <dbReference type="ARBA" id="ARBA00022989"/>
    </source>
</evidence>
<dbReference type="GO" id="GO:0005261">
    <property type="term" value="F:monoatomic cation channel activity"/>
    <property type="evidence" value="ECO:0007669"/>
    <property type="project" value="TreeGrafter"/>
</dbReference>
<feature type="transmembrane region" description="Helical" evidence="6">
    <location>
        <begin position="809"/>
        <end position="829"/>
    </location>
</feature>
<evidence type="ECO:0000256" key="1">
    <source>
        <dbReference type="ARBA" id="ARBA00004141"/>
    </source>
</evidence>
<dbReference type="AlphaFoldDB" id="A0A9W2YA28"/>
<organism evidence="9 10">
    <name type="scientific">Biomphalaria glabrata</name>
    <name type="common">Bloodfluke planorb</name>
    <name type="synonym">Freshwater snail</name>
    <dbReference type="NCBI Taxonomy" id="6526"/>
    <lineage>
        <taxon>Eukaryota</taxon>
        <taxon>Metazoa</taxon>
        <taxon>Spiralia</taxon>
        <taxon>Lophotrochozoa</taxon>
        <taxon>Mollusca</taxon>
        <taxon>Gastropoda</taxon>
        <taxon>Heterobranchia</taxon>
        <taxon>Euthyneura</taxon>
        <taxon>Panpulmonata</taxon>
        <taxon>Hygrophila</taxon>
        <taxon>Lymnaeoidea</taxon>
        <taxon>Planorbidae</taxon>
        <taxon>Biomphalaria</taxon>
    </lineage>
</organism>
<feature type="compositionally biased region" description="Basic and acidic residues" evidence="5">
    <location>
        <begin position="129"/>
        <end position="138"/>
    </location>
</feature>
<feature type="transmembrane region" description="Helical" evidence="6">
    <location>
        <begin position="841"/>
        <end position="868"/>
    </location>
</feature>
<dbReference type="Pfam" id="PF00520">
    <property type="entry name" value="Ion_trans"/>
    <property type="match status" value="1"/>
</dbReference>
<feature type="domain" description="TRPM-like" evidence="8">
    <location>
        <begin position="505"/>
        <end position="624"/>
    </location>
</feature>
<dbReference type="GeneID" id="106052687"/>
<name>A0A9W2YA28_BIOGL</name>
<dbReference type="Pfam" id="PF25508">
    <property type="entry name" value="TRPM2"/>
    <property type="match status" value="1"/>
</dbReference>
<dbReference type="PANTHER" id="PTHR13800">
    <property type="entry name" value="TRANSIENT RECEPTOR POTENTIAL CATION CHANNEL, SUBFAMILY M, MEMBER 6"/>
    <property type="match status" value="1"/>
</dbReference>
<feature type="compositionally biased region" description="Polar residues" evidence="5">
    <location>
        <begin position="117"/>
        <end position="128"/>
    </location>
</feature>
<comment type="subcellular location">
    <subcellularLocation>
        <location evidence="1">Membrane</location>
        <topology evidence="1">Multi-pass membrane protein</topology>
    </subcellularLocation>
</comment>
<evidence type="ECO:0000259" key="8">
    <source>
        <dbReference type="Pfam" id="PF25508"/>
    </source>
</evidence>
<sequence length="1103" mass="128785">MDQRPKTPKVIKNLNEKDIKYGQFYFVSDQTTQISQFYCLHNDGATEHRREGDKRKRSKKDKQDTHPGTRADGASPRRAVTIDSLSRNFQIPNNESGAKPKLVIWLLCNLKSPNDQGINATDTTGQSSKSEDKKDHGELKANKKSIRMWCRELITFIANTEAWLIAEGEDTEFFRYIGDAIRDHQLVSRCKDPIVFGLTTWPYIQTDLFKEVELQNTFSITKISHTRTTTKTRTCHNIVYEKPDGSKRKLSPNIRYYIFSENTDNSSALRPGLEKDILECVIVLNSASISSIHAQLEQQHNNTPVINILKFGEKYRIHLRKTNQIISSTSCEESEAEQKEATETGKCDICDNEYSSNKYSKNENRRCVLKLSSSSRIDQVILEALTTASSTSDKKQDLHRLLSLSFASDQFPIVRDNKKMWQEMFFKKYLWLGVEAVKYNQVKFIDDIIQSRTDFKKAFSEHQIGELYNRENTSSNTSKDLNVKLLERIGQYCDAKRLAMFMHVTDTEAAKFSTDKNKNAFQDVFIWSLIYNKLELSFLLWENVAHHIGAALFAYYVFKVKYKATDETGHKEILQNNMKDYSRRAVEIINLSYKKNKHKTLDLLTMRMKCWGEASCIEMAIDLENLEILNHPACRFLCKRCWYQGQSEKLVALKQMTETNESQDVIKQSTVTSVWMKYFFSPIIIFWFDFLGLILFLMLYALLLLTKLEMSKFHWIEWILWSWIITYTLEDIFSIFDNVSRVVKSRRKMAENSSTKKVHKSALIFMSFLRVIRKSRPFQRLEFAALLLFYIAWISRWAAYYQAREDSSAMNVAIVFFSLDYILFTLLLFKFFFSSRFLGPLLLMIIEMISTMGKFLLILLVIFIAFAIASESVLYPKTQINSLLVYHIFRKAYWILFGEFFLEEIEIRDMQSDQCTNDPEKYNHYASLRCPSYLGSYFVPILMGVYVMIANVLLFNLLIAKFNSTIEHIEKNAEVIWQLQRFQLTRDYSKKTILAPCFLPITLIILLTTKSRADIFKKRIPNERMTKELILLERLVVDETSSQKEKVVVRRSIHQDFQNHSSPSRPRYFTSTSGCREQDGSKIWFLPAEFVGFQLAFSNRIFR</sequence>
<evidence type="ECO:0000256" key="5">
    <source>
        <dbReference type="SAM" id="MobiDB-lite"/>
    </source>
</evidence>
<keyword evidence="3 6" id="KW-1133">Transmembrane helix</keyword>
<evidence type="ECO:0000259" key="7">
    <source>
        <dbReference type="Pfam" id="PF00520"/>
    </source>
</evidence>
<accession>A0A9W2YA28</accession>
<dbReference type="GO" id="GO:0005886">
    <property type="term" value="C:plasma membrane"/>
    <property type="evidence" value="ECO:0007669"/>
    <property type="project" value="TreeGrafter"/>
</dbReference>
<keyword evidence="9" id="KW-1185">Reference proteome</keyword>
<dbReference type="GO" id="GO:0030001">
    <property type="term" value="P:metal ion transport"/>
    <property type="evidence" value="ECO:0007669"/>
    <property type="project" value="TreeGrafter"/>
</dbReference>
<dbReference type="InterPro" id="IPR057366">
    <property type="entry name" value="TRPM-like"/>
</dbReference>
<evidence type="ECO:0000313" key="10">
    <source>
        <dbReference type="RefSeq" id="XP_055859603.1"/>
    </source>
</evidence>
<reference evidence="10" key="1">
    <citation type="submission" date="2025-08" db="UniProtKB">
        <authorList>
            <consortium name="RefSeq"/>
        </authorList>
    </citation>
    <scope>IDENTIFICATION</scope>
</reference>
<dbReference type="InterPro" id="IPR005821">
    <property type="entry name" value="Ion_trans_dom"/>
</dbReference>
<dbReference type="RefSeq" id="XP_055859603.1">
    <property type="nucleotide sequence ID" value="XM_056003628.1"/>
</dbReference>
<protein>
    <submittedName>
        <fullName evidence="10">Transient receptor potential cation channel subfamily M member 8-like</fullName>
    </submittedName>
</protein>
<evidence type="ECO:0000256" key="2">
    <source>
        <dbReference type="ARBA" id="ARBA00022692"/>
    </source>
</evidence>
<keyword evidence="2 6" id="KW-0812">Transmembrane</keyword>
<gene>
    <name evidence="10" type="primary">LOC106052687</name>
</gene>
<feature type="transmembrane region" description="Helical" evidence="6">
    <location>
        <begin position="783"/>
        <end position="803"/>
    </location>
</feature>
<feature type="domain" description="Ion transport" evidence="7">
    <location>
        <begin position="687"/>
        <end position="973"/>
    </location>
</feature>
<evidence type="ECO:0000313" key="9">
    <source>
        <dbReference type="Proteomes" id="UP001165740"/>
    </source>
</evidence>